<evidence type="ECO:0000256" key="1">
    <source>
        <dbReference type="SAM" id="Phobius"/>
    </source>
</evidence>
<name>A0A9X8MTA3_9ACTN</name>
<comment type="caution">
    <text evidence="2">The sequence shown here is derived from an EMBL/GenBank/DDBJ whole genome shotgun (WGS) entry which is preliminary data.</text>
</comment>
<dbReference type="Proteomes" id="UP000184388">
    <property type="component" value="Unassembled WGS sequence"/>
</dbReference>
<keyword evidence="1" id="KW-1133">Transmembrane helix</keyword>
<proteinExistence type="predicted"/>
<dbReference type="EMBL" id="FRBK01000006">
    <property type="protein sequence ID" value="SHL75291.1"/>
    <property type="molecule type" value="Genomic_DNA"/>
</dbReference>
<feature type="transmembrane region" description="Helical" evidence="1">
    <location>
        <begin position="34"/>
        <end position="55"/>
    </location>
</feature>
<keyword evidence="1" id="KW-0812">Transmembrane</keyword>
<reference evidence="3" key="1">
    <citation type="submission" date="2016-11" db="EMBL/GenBank/DDBJ databases">
        <authorList>
            <person name="Jaros S."/>
            <person name="Januszkiewicz K."/>
            <person name="Wedrychowicz H."/>
        </authorList>
    </citation>
    <scope>NUCLEOTIDE SEQUENCE [LARGE SCALE GENOMIC DNA]</scope>
    <source>
        <strain evidence="3">CGMCC 4.3555</strain>
    </source>
</reference>
<dbReference type="RefSeq" id="WP_073444621.1">
    <property type="nucleotide sequence ID" value="NZ_FRBK01000006.1"/>
</dbReference>
<organism evidence="2 3">
    <name type="scientific">Streptomyces yunnanensis</name>
    <dbReference type="NCBI Taxonomy" id="156453"/>
    <lineage>
        <taxon>Bacteria</taxon>
        <taxon>Bacillati</taxon>
        <taxon>Actinomycetota</taxon>
        <taxon>Actinomycetes</taxon>
        <taxon>Kitasatosporales</taxon>
        <taxon>Streptomycetaceae</taxon>
        <taxon>Streptomyces</taxon>
    </lineage>
</organism>
<evidence type="ECO:0000313" key="3">
    <source>
        <dbReference type="Proteomes" id="UP000184388"/>
    </source>
</evidence>
<gene>
    <name evidence="2" type="ORF">SAMN05216268_10677</name>
</gene>
<keyword evidence="1" id="KW-0472">Membrane</keyword>
<protein>
    <submittedName>
        <fullName evidence="2">Uncharacterized protein</fullName>
    </submittedName>
</protein>
<dbReference type="AlphaFoldDB" id="A0A9X8MTA3"/>
<evidence type="ECO:0000313" key="2">
    <source>
        <dbReference type="EMBL" id="SHL75291.1"/>
    </source>
</evidence>
<feature type="transmembrane region" description="Helical" evidence="1">
    <location>
        <begin position="6"/>
        <end position="22"/>
    </location>
</feature>
<accession>A0A9X8MTA3</accession>
<sequence length="62" mass="6387">MGFLYIAVFAGFLYLAPAILLCKKVAKKTTAKMGWAFAFGLIGLPIALLVIGGVIEAQGAAG</sequence>